<evidence type="ECO:0000313" key="5">
    <source>
        <dbReference type="EMBL" id="KAJ7391307.1"/>
    </source>
</evidence>
<sequence>MGVHYGLPQDTAQKLNMEATCVFPEHRETLLKCLLNGSVKFKGSSSVFDDKDLQSLYGCNHGRVIHKAISALQQIDSTLDAKQWLFTSNTPKDVPQQQTSFDCGVFLCFFTRSLLLHSPAPYSNIGNAFRRHMIIELHEQELDTFTESSIQDNKYYAVEYQKAYYFGRALGSPDGAYVKFKFPHSTVSSGERVFNWPRRDDIDRVHNSCVFYGPVVIVGVGPFTFPQSTEVEQVYQWLRKSRKGT</sequence>
<accession>A0A9X0A0U4</accession>
<keyword evidence="2" id="KW-0645">Protease</keyword>
<dbReference type="SUPFAM" id="SSF54001">
    <property type="entry name" value="Cysteine proteinases"/>
    <property type="match status" value="1"/>
</dbReference>
<evidence type="ECO:0000256" key="1">
    <source>
        <dbReference type="ARBA" id="ARBA00005234"/>
    </source>
</evidence>
<feature type="domain" description="Ubiquitin-like protease family profile" evidence="4">
    <location>
        <begin position="85"/>
        <end position="122"/>
    </location>
</feature>
<keyword evidence="3" id="KW-0378">Hydrolase</keyword>
<organism evidence="5 6">
    <name type="scientific">Desmophyllum pertusum</name>
    <dbReference type="NCBI Taxonomy" id="174260"/>
    <lineage>
        <taxon>Eukaryota</taxon>
        <taxon>Metazoa</taxon>
        <taxon>Cnidaria</taxon>
        <taxon>Anthozoa</taxon>
        <taxon>Hexacorallia</taxon>
        <taxon>Scleractinia</taxon>
        <taxon>Caryophylliina</taxon>
        <taxon>Caryophylliidae</taxon>
        <taxon>Desmophyllum</taxon>
    </lineage>
</organism>
<reference evidence="5" key="1">
    <citation type="submission" date="2023-01" db="EMBL/GenBank/DDBJ databases">
        <title>Genome assembly of the deep-sea coral Lophelia pertusa.</title>
        <authorList>
            <person name="Herrera S."/>
            <person name="Cordes E."/>
        </authorList>
    </citation>
    <scope>NUCLEOTIDE SEQUENCE</scope>
    <source>
        <strain evidence="5">USNM1676648</strain>
        <tissue evidence="5">Polyp</tissue>
    </source>
</reference>
<evidence type="ECO:0000313" key="6">
    <source>
        <dbReference type="Proteomes" id="UP001163046"/>
    </source>
</evidence>
<dbReference type="GO" id="GO:0006508">
    <property type="term" value="P:proteolysis"/>
    <property type="evidence" value="ECO:0007669"/>
    <property type="project" value="UniProtKB-KW"/>
</dbReference>
<dbReference type="Pfam" id="PF02902">
    <property type="entry name" value="Peptidase_C48"/>
    <property type="match status" value="1"/>
</dbReference>
<proteinExistence type="inferred from homology"/>
<name>A0A9X0A0U4_9CNID</name>
<evidence type="ECO:0000256" key="3">
    <source>
        <dbReference type="ARBA" id="ARBA00022801"/>
    </source>
</evidence>
<dbReference type="Gene3D" id="3.40.395.10">
    <property type="entry name" value="Adenoviral Proteinase, Chain A"/>
    <property type="match status" value="1"/>
</dbReference>
<dbReference type="GO" id="GO:0008234">
    <property type="term" value="F:cysteine-type peptidase activity"/>
    <property type="evidence" value="ECO:0007669"/>
    <property type="project" value="InterPro"/>
</dbReference>
<evidence type="ECO:0000259" key="4">
    <source>
        <dbReference type="Pfam" id="PF02902"/>
    </source>
</evidence>
<dbReference type="AlphaFoldDB" id="A0A9X0A0U4"/>
<evidence type="ECO:0000256" key="2">
    <source>
        <dbReference type="ARBA" id="ARBA00022670"/>
    </source>
</evidence>
<comment type="caution">
    <text evidence="5">The sequence shown here is derived from an EMBL/GenBank/DDBJ whole genome shotgun (WGS) entry which is preliminary data.</text>
</comment>
<dbReference type="EMBL" id="MU825407">
    <property type="protein sequence ID" value="KAJ7391307.1"/>
    <property type="molecule type" value="Genomic_DNA"/>
</dbReference>
<dbReference type="InterPro" id="IPR003653">
    <property type="entry name" value="Peptidase_C48_C"/>
</dbReference>
<keyword evidence="6" id="KW-1185">Reference proteome</keyword>
<dbReference type="OrthoDB" id="5989106at2759"/>
<dbReference type="Proteomes" id="UP001163046">
    <property type="component" value="Unassembled WGS sequence"/>
</dbReference>
<dbReference type="InterPro" id="IPR038765">
    <property type="entry name" value="Papain-like_cys_pep_sf"/>
</dbReference>
<comment type="similarity">
    <text evidence="1">Belongs to the peptidase C48 family.</text>
</comment>
<protein>
    <recommendedName>
        <fullName evidence="4">Ubiquitin-like protease family profile domain-containing protein</fullName>
    </recommendedName>
</protein>
<gene>
    <name evidence="5" type="ORF">OS493_019440</name>
</gene>